<dbReference type="PANTHER" id="PTHR35889">
    <property type="entry name" value="CYCLOINULO-OLIGOSACCHARIDE FRUCTANOTRANSFERASE-RELATED"/>
    <property type="match status" value="1"/>
</dbReference>
<feature type="domain" description="DUF1553" evidence="2">
    <location>
        <begin position="719"/>
        <end position="961"/>
    </location>
</feature>
<organism evidence="4 5">
    <name type="scientific">Gimesia chilikensis</name>
    <dbReference type="NCBI Taxonomy" id="2605989"/>
    <lineage>
        <taxon>Bacteria</taxon>
        <taxon>Pseudomonadati</taxon>
        <taxon>Planctomycetota</taxon>
        <taxon>Planctomycetia</taxon>
        <taxon>Planctomycetales</taxon>
        <taxon>Planctomycetaceae</taxon>
        <taxon>Gimesia</taxon>
    </lineage>
</organism>
<accession>A0A517WBW4</accession>
<dbReference type="InterPro" id="IPR036909">
    <property type="entry name" value="Cyt_c-like_dom_sf"/>
</dbReference>
<dbReference type="InterPro" id="IPR022655">
    <property type="entry name" value="DUF1553"/>
</dbReference>
<evidence type="ECO:0000259" key="1">
    <source>
        <dbReference type="Pfam" id="PF07583"/>
    </source>
</evidence>
<dbReference type="InterPro" id="IPR011444">
    <property type="entry name" value="DUF1549"/>
</dbReference>
<evidence type="ECO:0000259" key="2">
    <source>
        <dbReference type="Pfam" id="PF07587"/>
    </source>
</evidence>
<reference evidence="4 5" key="1">
    <citation type="submission" date="2019-02" db="EMBL/GenBank/DDBJ databases">
        <title>Deep-cultivation of Planctomycetes and their phenomic and genomic characterization uncovers novel biology.</title>
        <authorList>
            <person name="Wiegand S."/>
            <person name="Jogler M."/>
            <person name="Boedeker C."/>
            <person name="Pinto D."/>
            <person name="Vollmers J."/>
            <person name="Rivas-Marin E."/>
            <person name="Kohn T."/>
            <person name="Peeters S.H."/>
            <person name="Heuer A."/>
            <person name="Rast P."/>
            <person name="Oberbeckmann S."/>
            <person name="Bunk B."/>
            <person name="Jeske O."/>
            <person name="Meyerdierks A."/>
            <person name="Storesund J.E."/>
            <person name="Kallscheuer N."/>
            <person name="Luecker S."/>
            <person name="Lage O.M."/>
            <person name="Pohl T."/>
            <person name="Merkel B.J."/>
            <person name="Hornburger P."/>
            <person name="Mueller R.-W."/>
            <person name="Bruemmer F."/>
            <person name="Labrenz M."/>
            <person name="Spormann A.M."/>
            <person name="Op den Camp H."/>
            <person name="Overmann J."/>
            <person name="Amann R."/>
            <person name="Jetten M.S.M."/>
            <person name="Mascher T."/>
            <person name="Medema M.H."/>
            <person name="Devos D.P."/>
            <person name="Kaster A.-K."/>
            <person name="Ovreas L."/>
            <person name="Rohde M."/>
            <person name="Galperin M.Y."/>
            <person name="Jogler C."/>
        </authorList>
    </citation>
    <scope>NUCLEOTIDE SEQUENCE [LARGE SCALE GENOMIC DNA]</scope>
    <source>
        <strain evidence="4 5">V6</strain>
    </source>
</reference>
<dbReference type="GO" id="GO:0009055">
    <property type="term" value="F:electron transfer activity"/>
    <property type="evidence" value="ECO:0007669"/>
    <property type="project" value="InterPro"/>
</dbReference>
<dbReference type="InterPro" id="IPR011429">
    <property type="entry name" value="Cyt_c_Planctomycete-type"/>
</dbReference>
<name>A0A517WBW4_9PLAN</name>
<protein>
    <submittedName>
        <fullName evidence="4">Planctomycete cytochrome C</fullName>
    </submittedName>
</protein>
<dbReference type="PANTHER" id="PTHR35889:SF3">
    <property type="entry name" value="F-BOX DOMAIN-CONTAINING PROTEIN"/>
    <property type="match status" value="1"/>
</dbReference>
<evidence type="ECO:0000259" key="3">
    <source>
        <dbReference type="Pfam" id="PF07635"/>
    </source>
</evidence>
<dbReference type="Pfam" id="PF07635">
    <property type="entry name" value="PSCyt1"/>
    <property type="match status" value="1"/>
</dbReference>
<dbReference type="Pfam" id="PF07583">
    <property type="entry name" value="PSCyt2"/>
    <property type="match status" value="1"/>
</dbReference>
<evidence type="ECO:0000313" key="4">
    <source>
        <dbReference type="EMBL" id="QDU02738.1"/>
    </source>
</evidence>
<dbReference type="GO" id="GO:0020037">
    <property type="term" value="F:heme binding"/>
    <property type="evidence" value="ECO:0007669"/>
    <property type="project" value="InterPro"/>
</dbReference>
<proteinExistence type="predicted"/>
<dbReference type="AlphaFoldDB" id="A0A517WBW4"/>
<evidence type="ECO:0000313" key="5">
    <source>
        <dbReference type="Proteomes" id="UP000320722"/>
    </source>
</evidence>
<sequence>MLTICGGPFPPDCSHRVLLRKSLEMKRLPICSSPTVKSHLIPKAFYLAACVYLSCTASVEANAANTKKIPAEQVEFFEKEIRPVLVKRCYACHGSKKQEASLRLDSHAWMMKGSDTGAAVVPGDPQKSRLIQVIQYHDDDSQMPPEGKMPPQEIAALTRWVKMGTPWPYSEKDAKAVPGDGAYDYETLSSSHWSFQHVSKPSVPPVKNDQQAVSPVDHFVLARLEEKGLSLSPPADQRKLIRRACLDLTGLPPTYAEVEAFVNDKDPQAYEKLIDRLLASPEYGERWGRHWLDVARYADTKGYVFTSERRYPYSYTYRDYVIRAFNEDLPFNQFILEQLAADQLDRKGDDRSLAALGFLTVGRRYRGNIHDITDDRIDLVSRGLLGLTASCARCHDHKFDPVPIKDYYSLYSVFVSSYEPEEKDLPLIGKPKSEKAYAKYQEERAKRQKKVDDYVHAEADKFRAQARLSVGEVLQAVAEKQNLAQGDEKPQYAKEAPHRRYVDLWRAFLGKKSKDYRSVFAPWSEFAGLKKQKGDFARQSAEIIEKLSKAEAETDPNKRINRLVIHALKNNPPGSMYDVCRVYGSVFKEVEQAWLKTVADADKAKTAVPEKLDDPAAEELRQILYHSETPTASNDEVALSMFNRAQRNRIRQLEKELATLDVTSPGAPPRAMVMYDKNQPVTSFVHLRGNPGRRGDKVPRQFFRILAGEDRKPFAKGSGRLELAQAIASADNPLTARVFVNRVWMHHFGEGLVRTPSDFGVRSDPPTHPELLDYLASRFVEEGWSVKKLHKLIMLSATYKQGAQDNPEAILIDADNRLLWKQVPRRLSFEAMRDSILFVSGQLSDDRGGRSFQIDQIPTEPRRTVYSFIDRNNLPNVFRTFDFANVESSTAERPYTTVPQQALFAMNSPLLLEQSALLVKNLDLEKMAADKGIEAAITQLYQRVLARNPAQEEIELGQQFLKHHRDQVKTPARMSGWEKYAQVLCTSNEFMFVD</sequence>
<dbReference type="Proteomes" id="UP000320722">
    <property type="component" value="Chromosome"/>
</dbReference>
<dbReference type="Gene3D" id="1.10.760.10">
    <property type="entry name" value="Cytochrome c-like domain"/>
    <property type="match status" value="1"/>
</dbReference>
<dbReference type="Pfam" id="PF07587">
    <property type="entry name" value="PSD1"/>
    <property type="match status" value="1"/>
</dbReference>
<gene>
    <name evidence="4" type="ORF">V6x_24450</name>
</gene>
<dbReference type="EMBL" id="CP036347">
    <property type="protein sequence ID" value="QDU02738.1"/>
    <property type="molecule type" value="Genomic_DNA"/>
</dbReference>
<feature type="domain" description="DUF1549" evidence="1">
    <location>
        <begin position="215"/>
        <end position="416"/>
    </location>
</feature>
<dbReference type="SUPFAM" id="SSF46626">
    <property type="entry name" value="Cytochrome c"/>
    <property type="match status" value="1"/>
</dbReference>
<feature type="domain" description="Cytochrome C Planctomycete-type" evidence="3">
    <location>
        <begin position="89"/>
        <end position="147"/>
    </location>
</feature>